<gene>
    <name evidence="2" type="ORF">QLQ12_12260</name>
</gene>
<dbReference type="Pfam" id="PF13460">
    <property type="entry name" value="NAD_binding_10"/>
    <property type="match status" value="1"/>
</dbReference>
<evidence type="ECO:0000259" key="1">
    <source>
        <dbReference type="Pfam" id="PF13460"/>
    </source>
</evidence>
<proteinExistence type="predicted"/>
<dbReference type="Proteomes" id="UP001241758">
    <property type="component" value="Unassembled WGS sequence"/>
</dbReference>
<evidence type="ECO:0000313" key="3">
    <source>
        <dbReference type="Proteomes" id="UP001241758"/>
    </source>
</evidence>
<dbReference type="PANTHER" id="PTHR12126">
    <property type="entry name" value="NADH-UBIQUINONE OXIDOREDUCTASE 39 KDA SUBUNIT-RELATED"/>
    <property type="match status" value="1"/>
</dbReference>
<evidence type="ECO:0000313" key="2">
    <source>
        <dbReference type="EMBL" id="MDI6099366.1"/>
    </source>
</evidence>
<reference evidence="2 3" key="1">
    <citation type="submission" date="2023-05" db="EMBL/GenBank/DDBJ databases">
        <title>Actinoplanes sp. NEAU-A12 genome sequencing.</title>
        <authorList>
            <person name="Wang Z.-S."/>
        </authorList>
    </citation>
    <scope>NUCLEOTIDE SEQUENCE [LARGE SCALE GENOMIC DNA]</scope>
    <source>
        <strain evidence="2 3">NEAU-A12</strain>
    </source>
</reference>
<organism evidence="2 3">
    <name type="scientific">Actinoplanes sandaracinus</name>
    <dbReference type="NCBI Taxonomy" id="3045177"/>
    <lineage>
        <taxon>Bacteria</taxon>
        <taxon>Bacillati</taxon>
        <taxon>Actinomycetota</taxon>
        <taxon>Actinomycetes</taxon>
        <taxon>Micromonosporales</taxon>
        <taxon>Micromonosporaceae</taxon>
        <taxon>Actinoplanes</taxon>
    </lineage>
</organism>
<dbReference type="Gene3D" id="3.40.50.720">
    <property type="entry name" value="NAD(P)-binding Rossmann-like Domain"/>
    <property type="match status" value="1"/>
</dbReference>
<feature type="domain" description="NAD(P)-binding" evidence="1">
    <location>
        <begin position="7"/>
        <end position="132"/>
    </location>
</feature>
<dbReference type="InterPro" id="IPR016040">
    <property type="entry name" value="NAD(P)-bd_dom"/>
</dbReference>
<name>A0ABT6WI08_9ACTN</name>
<sequence length="256" mass="27121">MRIAVAGGTGLVGRMAVEAARAAGHDVVVIARSAGVDLTTGEGLDSALRDVQAVIDATNVITTSRTKSVRFFEASTGHLSAAGRRAGVRHHVVLSIVGVERVNYGYYQGKRRQEELVRAGGTPWTVLRATQFFEFAGQLLDRVPGPVVPLPRMLSQPVAAIEVAGELVRLAVAEPRGAVIDMAGPERLEVTAMARAVVRARRMRRLVLPVRLPGATARAVATGALLPTGEAALGRQRFTEWLGGQVAGPSPDRTRA</sequence>
<dbReference type="InterPro" id="IPR051207">
    <property type="entry name" value="ComplexI_NDUFA9_subunit"/>
</dbReference>
<protein>
    <submittedName>
        <fullName evidence="2">NAD(P)H-binding protein</fullName>
    </submittedName>
</protein>
<keyword evidence="3" id="KW-1185">Reference proteome</keyword>
<dbReference type="SUPFAM" id="SSF51735">
    <property type="entry name" value="NAD(P)-binding Rossmann-fold domains"/>
    <property type="match status" value="1"/>
</dbReference>
<dbReference type="EMBL" id="JASCTH010000007">
    <property type="protein sequence ID" value="MDI6099366.1"/>
    <property type="molecule type" value="Genomic_DNA"/>
</dbReference>
<accession>A0ABT6WI08</accession>
<comment type="caution">
    <text evidence="2">The sequence shown here is derived from an EMBL/GenBank/DDBJ whole genome shotgun (WGS) entry which is preliminary data.</text>
</comment>
<dbReference type="PANTHER" id="PTHR12126:SF11">
    <property type="entry name" value="NADH DEHYDROGENASE [UBIQUINONE] 1 ALPHA SUBCOMPLEX SUBUNIT 9, MITOCHONDRIAL"/>
    <property type="match status" value="1"/>
</dbReference>
<dbReference type="RefSeq" id="WP_282759516.1">
    <property type="nucleotide sequence ID" value="NZ_JASCTH010000007.1"/>
</dbReference>
<dbReference type="InterPro" id="IPR036291">
    <property type="entry name" value="NAD(P)-bd_dom_sf"/>
</dbReference>